<keyword evidence="1" id="KW-0732">Signal</keyword>
<evidence type="ECO:0000313" key="2">
    <source>
        <dbReference type="EMBL" id="AUZ87815.1"/>
    </source>
</evidence>
<sequence>MKQPHGRARRAVRCAAGAAALALVLPGCAAQDDVVTLDFFQFKPEAVANFSAIIDEFEAANPGIRVVQNHVPDADTAIRTLLVKDKTPDVLTLNGNGRYGDLAKACVFADLSDLPVVEQVRPAVSDIIRDLGSCGDEVNAVPFSSNASGILYNRDLFEQYGVEVPTTWDELLDAARTFEAAGVTPFYTTIKDAWTVGPAFVNLGGALQPEGFFDRLRAQGPDVQSGEVSFSKDYPEAMEKLTALYAFGQDDAAGRDYNAGNAAFATGESAMYLQGSYAIPAIRAVDPDVNIGSFPYPATNSPEDTVVVSGVDVGVSIGRDTDHPAEARRFVEFLMSPEVVERYAQEQSAFSPLATGAETTDPALAGLAPYFDDNRIIGFIDHQLPASLPLPQYLQELVLGGRTEDFLATLDREWSKIAARTIPNEKD</sequence>
<accession>A0A2L0UEX6</accession>
<dbReference type="RefSeq" id="WP_208739059.1">
    <property type="nucleotide sequence ID" value="NZ_CP024915.1"/>
</dbReference>
<dbReference type="Proteomes" id="UP000239187">
    <property type="component" value="Chromosome"/>
</dbReference>
<dbReference type="InterPro" id="IPR006059">
    <property type="entry name" value="SBP"/>
</dbReference>
<reference evidence="2 3" key="1">
    <citation type="submission" date="2017-11" db="EMBL/GenBank/DDBJ databases">
        <title>Draft genome of Arthrobacter agilis strain UMCV2, a plant growth-promoting rhizobacterium and biocontrol capacity of phytopathogenic fungi.</title>
        <authorList>
            <person name="Martinez-Camara R."/>
            <person name="Santoyo G."/>
            <person name="Moreno-Hagelsieb G."/>
            <person name="Valencia-Cantero E."/>
        </authorList>
    </citation>
    <scope>NUCLEOTIDE SEQUENCE [LARGE SCALE GENOMIC DNA]</scope>
    <source>
        <strain evidence="2 3">UMCV2</strain>
    </source>
</reference>
<dbReference type="SUPFAM" id="SSF53850">
    <property type="entry name" value="Periplasmic binding protein-like II"/>
    <property type="match status" value="1"/>
</dbReference>
<dbReference type="Gene3D" id="3.40.190.10">
    <property type="entry name" value="Periplasmic binding protein-like II"/>
    <property type="match status" value="2"/>
</dbReference>
<dbReference type="InterPro" id="IPR050490">
    <property type="entry name" value="Bact_solute-bd_prot1"/>
</dbReference>
<gene>
    <name evidence="2" type="ORF">CVO76_09365</name>
</gene>
<evidence type="ECO:0000313" key="3">
    <source>
        <dbReference type="Proteomes" id="UP000239187"/>
    </source>
</evidence>
<protein>
    <submittedName>
        <fullName evidence="2">Sugar ABC transporter substrate-binding protein</fullName>
    </submittedName>
</protein>
<dbReference type="Pfam" id="PF01547">
    <property type="entry name" value="SBP_bac_1"/>
    <property type="match status" value="1"/>
</dbReference>
<organism evidence="2 3">
    <name type="scientific">Arthrobacter agilis</name>
    <dbReference type="NCBI Taxonomy" id="37921"/>
    <lineage>
        <taxon>Bacteria</taxon>
        <taxon>Bacillati</taxon>
        <taxon>Actinomycetota</taxon>
        <taxon>Actinomycetes</taxon>
        <taxon>Micrococcales</taxon>
        <taxon>Micrococcaceae</taxon>
        <taxon>Arthrobacter</taxon>
    </lineage>
</organism>
<feature type="signal peptide" evidence="1">
    <location>
        <begin position="1"/>
        <end position="29"/>
    </location>
</feature>
<dbReference type="PANTHER" id="PTHR43649">
    <property type="entry name" value="ARABINOSE-BINDING PROTEIN-RELATED"/>
    <property type="match status" value="1"/>
</dbReference>
<name>A0A2L0UEX6_9MICC</name>
<dbReference type="AlphaFoldDB" id="A0A2L0UEX6"/>
<evidence type="ECO:0000256" key="1">
    <source>
        <dbReference type="SAM" id="SignalP"/>
    </source>
</evidence>
<proteinExistence type="predicted"/>
<feature type="chain" id="PRO_5039164527" evidence="1">
    <location>
        <begin position="30"/>
        <end position="427"/>
    </location>
</feature>
<dbReference type="EMBL" id="CP024915">
    <property type="protein sequence ID" value="AUZ87815.1"/>
    <property type="molecule type" value="Genomic_DNA"/>
</dbReference>